<dbReference type="Pfam" id="PF01610">
    <property type="entry name" value="DDE_Tnp_ISL3"/>
    <property type="match status" value="1"/>
</dbReference>
<gene>
    <name evidence="2" type="ORF">OIU83_17465</name>
</gene>
<reference evidence="2" key="1">
    <citation type="submission" date="2022-10" db="EMBL/GenBank/DDBJ databases">
        <title>Two novel species of Flavobacterium.</title>
        <authorList>
            <person name="Liu Q."/>
            <person name="Xin Y.-H."/>
        </authorList>
    </citation>
    <scope>NUCLEOTIDE SEQUENCE</scope>
    <source>
        <strain evidence="2">LS1R49</strain>
    </source>
</reference>
<evidence type="ECO:0000313" key="2">
    <source>
        <dbReference type="EMBL" id="MCV9929456.1"/>
    </source>
</evidence>
<proteinExistence type="predicted"/>
<comment type="caution">
    <text evidence="2">The sequence shown here is derived from an EMBL/GenBank/DDBJ whole genome shotgun (WGS) entry which is preliminary data.</text>
</comment>
<evidence type="ECO:0000313" key="3">
    <source>
        <dbReference type="Proteomes" id="UP001151079"/>
    </source>
</evidence>
<keyword evidence="3" id="KW-1185">Reference proteome</keyword>
<organism evidence="2 3">
    <name type="scientific">Flavobacterium shii</name>
    <dbReference type="NCBI Taxonomy" id="2987687"/>
    <lineage>
        <taxon>Bacteria</taxon>
        <taxon>Pseudomonadati</taxon>
        <taxon>Bacteroidota</taxon>
        <taxon>Flavobacteriia</taxon>
        <taxon>Flavobacteriales</taxon>
        <taxon>Flavobacteriaceae</taxon>
        <taxon>Flavobacterium</taxon>
    </lineage>
</organism>
<dbReference type="EMBL" id="JAOZEW010000020">
    <property type="protein sequence ID" value="MCV9929456.1"/>
    <property type="molecule type" value="Genomic_DNA"/>
</dbReference>
<name>A0A9X3BZK4_9FLAO</name>
<protein>
    <submittedName>
        <fullName evidence="2">Transposase</fullName>
    </submittedName>
</protein>
<feature type="domain" description="Transposase IS204/IS1001/IS1096/IS1165 DDE" evidence="1">
    <location>
        <begin position="19"/>
        <end position="94"/>
    </location>
</feature>
<sequence length="100" mass="11490">MYTGEYVNALETSRTAIQTKADGSTALFENRQVANRSIKSFSTISRTIMNHYQTILNDFDNKSTNASAESFNAKIKAFRSRFRGVRNIEFFLFRLTNIYA</sequence>
<accession>A0A9X3BZK4</accession>
<dbReference type="Proteomes" id="UP001151079">
    <property type="component" value="Unassembled WGS sequence"/>
</dbReference>
<dbReference type="AlphaFoldDB" id="A0A9X3BZK4"/>
<evidence type="ECO:0000259" key="1">
    <source>
        <dbReference type="Pfam" id="PF01610"/>
    </source>
</evidence>
<dbReference type="InterPro" id="IPR002560">
    <property type="entry name" value="Transposase_DDE"/>
</dbReference>